<protein>
    <submittedName>
        <fullName evidence="3">ELMO domain-containing protein A</fullName>
    </submittedName>
</protein>
<evidence type="ECO:0000256" key="1">
    <source>
        <dbReference type="SAM" id="SignalP"/>
    </source>
</evidence>
<gene>
    <name evidence="3" type="primary">elmoA</name>
    <name evidence="3" type="ORF">SDJN03_02123</name>
</gene>
<dbReference type="InterPro" id="IPR050868">
    <property type="entry name" value="ELMO_domain-containing"/>
</dbReference>
<feature type="non-terminal residue" evidence="3">
    <location>
        <position position="1"/>
    </location>
</feature>
<dbReference type="AlphaFoldDB" id="A0AAV6P0Z7"/>
<keyword evidence="1" id="KW-0732">Signal</keyword>
<sequence length="224" mass="25519">MTPTKASILVVAVLLIVILQVPTAMPARHLPPHNSPKRVRGETVEVAGSRLPDCSHACGSCAPCRLVMVDEDEIYWRQRRGDEELEWSHRSTPVILQLAQCFTNAMVGPRTWIGGLFNRAGNRKNDKFVQYPLSPLQEERFQRLQDRIPIPFDETQLEHQEALKALWDAAFPNIELKGMVSEQWKEMGWQGPNPSTDFRGCGLISLENLLFFSRTFPVVIEGRW</sequence>
<dbReference type="PANTHER" id="PTHR12771">
    <property type="entry name" value="ENGULFMENT AND CELL MOTILITY"/>
    <property type="match status" value="1"/>
</dbReference>
<evidence type="ECO:0000259" key="2">
    <source>
        <dbReference type="PROSITE" id="PS51335"/>
    </source>
</evidence>
<proteinExistence type="predicted"/>
<name>A0AAV6P0Z7_9ROSI</name>
<dbReference type="InterPro" id="IPR006816">
    <property type="entry name" value="ELMO_dom"/>
</dbReference>
<evidence type="ECO:0000313" key="4">
    <source>
        <dbReference type="Proteomes" id="UP000685013"/>
    </source>
</evidence>
<dbReference type="PANTHER" id="PTHR12771:SF3">
    <property type="entry name" value="ELMO_CED-12 FAMILY PROTEIN"/>
    <property type="match status" value="1"/>
</dbReference>
<accession>A0AAV6P0Z7</accession>
<dbReference type="Proteomes" id="UP000685013">
    <property type="component" value="Chromosome 2"/>
</dbReference>
<dbReference type="PROSITE" id="PS51335">
    <property type="entry name" value="ELMO"/>
    <property type="match status" value="1"/>
</dbReference>
<comment type="caution">
    <text evidence="3">The sequence shown here is derived from an EMBL/GenBank/DDBJ whole genome shotgun (WGS) entry which is preliminary data.</text>
</comment>
<organism evidence="3 4">
    <name type="scientific">Cucurbita argyrosperma subsp. sororia</name>
    <dbReference type="NCBI Taxonomy" id="37648"/>
    <lineage>
        <taxon>Eukaryota</taxon>
        <taxon>Viridiplantae</taxon>
        <taxon>Streptophyta</taxon>
        <taxon>Embryophyta</taxon>
        <taxon>Tracheophyta</taxon>
        <taxon>Spermatophyta</taxon>
        <taxon>Magnoliopsida</taxon>
        <taxon>eudicotyledons</taxon>
        <taxon>Gunneridae</taxon>
        <taxon>Pentapetalae</taxon>
        <taxon>rosids</taxon>
        <taxon>fabids</taxon>
        <taxon>Cucurbitales</taxon>
        <taxon>Cucurbitaceae</taxon>
        <taxon>Cucurbiteae</taxon>
        <taxon>Cucurbita</taxon>
    </lineage>
</organism>
<keyword evidence="4" id="KW-1185">Reference proteome</keyword>
<feature type="domain" description="ELMO" evidence="2">
    <location>
        <begin position="158"/>
        <end position="224"/>
    </location>
</feature>
<dbReference type="Pfam" id="PF17181">
    <property type="entry name" value="EPF"/>
    <property type="match status" value="1"/>
</dbReference>
<feature type="chain" id="PRO_5043608082" evidence="1">
    <location>
        <begin position="27"/>
        <end position="224"/>
    </location>
</feature>
<reference evidence="3 4" key="1">
    <citation type="journal article" date="2021" name="Hortic Res">
        <title>The domestication of Cucurbita argyrosperma as revealed by the genome of its wild relative.</title>
        <authorList>
            <person name="Barrera-Redondo J."/>
            <person name="Sanchez-de la Vega G."/>
            <person name="Aguirre-Liguori J.A."/>
            <person name="Castellanos-Morales G."/>
            <person name="Gutierrez-Guerrero Y.T."/>
            <person name="Aguirre-Dugua X."/>
            <person name="Aguirre-Planter E."/>
            <person name="Tenaillon M.I."/>
            <person name="Lira-Saade R."/>
            <person name="Eguiarte L.E."/>
        </authorList>
    </citation>
    <scope>NUCLEOTIDE SEQUENCE [LARGE SCALE GENOMIC DNA]</scope>
    <source>
        <strain evidence="3">JBR-2021</strain>
    </source>
</reference>
<feature type="signal peptide" evidence="1">
    <location>
        <begin position="1"/>
        <end position="26"/>
    </location>
</feature>
<dbReference type="EMBL" id="JAGKQH010000002">
    <property type="protein sequence ID" value="KAG6604806.1"/>
    <property type="molecule type" value="Genomic_DNA"/>
</dbReference>
<evidence type="ECO:0000313" key="3">
    <source>
        <dbReference type="EMBL" id="KAG6604806.1"/>
    </source>
</evidence>
<dbReference type="Pfam" id="PF04727">
    <property type="entry name" value="ELMO_CED12"/>
    <property type="match status" value="1"/>
</dbReference>